<accession>A0A2N6VJN4</accession>
<feature type="non-terminal residue" evidence="1">
    <location>
        <position position="1"/>
    </location>
</feature>
<evidence type="ECO:0000313" key="2">
    <source>
        <dbReference type="Proteomes" id="UP000235598"/>
    </source>
</evidence>
<dbReference type="Gene3D" id="3.40.630.30">
    <property type="match status" value="1"/>
</dbReference>
<sequence length="74" mass="7939">DFEGITISDFARSAILEKISAGATKSTGAERKAAKAHFEALCSKGTMTALTTERLILRPPRDGDEDAVFTIHSD</sequence>
<gene>
    <name evidence="1" type="ORF">CJ199_13155</name>
</gene>
<evidence type="ECO:0000313" key="1">
    <source>
        <dbReference type="EMBL" id="PMD04248.1"/>
    </source>
</evidence>
<dbReference type="Proteomes" id="UP000235598">
    <property type="component" value="Unassembled WGS sequence"/>
</dbReference>
<organism evidence="1 2">
    <name type="scientific">Brevibacterium paucivorans</name>
    <dbReference type="NCBI Taxonomy" id="170994"/>
    <lineage>
        <taxon>Bacteria</taxon>
        <taxon>Bacillati</taxon>
        <taxon>Actinomycetota</taxon>
        <taxon>Actinomycetes</taxon>
        <taxon>Micrococcales</taxon>
        <taxon>Brevibacteriaceae</taxon>
        <taxon>Brevibacterium</taxon>
    </lineage>
</organism>
<proteinExistence type="predicted"/>
<name>A0A2N6VJN4_9MICO</name>
<comment type="caution">
    <text evidence="1">The sequence shown here is derived from an EMBL/GenBank/DDBJ whole genome shotgun (WGS) entry which is preliminary data.</text>
</comment>
<dbReference type="EMBL" id="PNHK01000227">
    <property type="protein sequence ID" value="PMD04248.1"/>
    <property type="molecule type" value="Genomic_DNA"/>
</dbReference>
<feature type="non-terminal residue" evidence="1">
    <location>
        <position position="74"/>
    </location>
</feature>
<dbReference type="AlphaFoldDB" id="A0A2N6VJN4"/>
<reference evidence="1 2" key="1">
    <citation type="submission" date="2017-09" db="EMBL/GenBank/DDBJ databases">
        <title>Bacterial strain isolated from the female urinary microbiota.</title>
        <authorList>
            <person name="Thomas-White K."/>
            <person name="Kumar N."/>
            <person name="Forster S."/>
            <person name="Putonti C."/>
            <person name="Lawley T."/>
            <person name="Wolfe A.J."/>
        </authorList>
    </citation>
    <scope>NUCLEOTIDE SEQUENCE [LARGE SCALE GENOMIC DNA]</scope>
    <source>
        <strain evidence="1 2">UMB1301</strain>
    </source>
</reference>
<protein>
    <submittedName>
        <fullName evidence="1">Uncharacterized protein</fullName>
    </submittedName>
</protein>